<reference evidence="3 4" key="1">
    <citation type="journal article" date="2016" name="Genome Biol. Evol.">
        <title>Gene Family Evolution Reflects Adaptation to Soil Environmental Stressors in the Genome of the Collembolan Orchesella cincta.</title>
        <authorList>
            <person name="Faddeeva-Vakhrusheva A."/>
            <person name="Derks M.F."/>
            <person name="Anvar S.Y."/>
            <person name="Agamennone V."/>
            <person name="Suring W."/>
            <person name="Smit S."/>
            <person name="van Straalen N.M."/>
            <person name="Roelofs D."/>
        </authorList>
    </citation>
    <scope>NUCLEOTIDE SEQUENCE [LARGE SCALE GENOMIC DNA]</scope>
    <source>
        <tissue evidence="3">Mixed pool</tissue>
    </source>
</reference>
<dbReference type="Proteomes" id="UP000094527">
    <property type="component" value="Unassembled WGS sequence"/>
</dbReference>
<dbReference type="Pfam" id="PF00635">
    <property type="entry name" value="Motile_Sperm"/>
    <property type="match status" value="1"/>
</dbReference>
<keyword evidence="4" id="KW-1185">Reference proteome</keyword>
<evidence type="ECO:0000256" key="1">
    <source>
        <dbReference type="SAM" id="MobiDB-lite"/>
    </source>
</evidence>
<evidence type="ECO:0000313" key="3">
    <source>
        <dbReference type="EMBL" id="ODN04697.1"/>
    </source>
</evidence>
<protein>
    <recommendedName>
        <fullName evidence="2">MSP domain-containing protein</fullName>
    </recommendedName>
</protein>
<comment type="caution">
    <text evidence="3">The sequence shown here is derived from an EMBL/GenBank/DDBJ whole genome shotgun (WGS) entry which is preliminary data.</text>
</comment>
<name>A0A1D2NHG8_ORCCI</name>
<organism evidence="3 4">
    <name type="scientific">Orchesella cincta</name>
    <name type="common">Springtail</name>
    <name type="synonym">Podura cincta</name>
    <dbReference type="NCBI Taxonomy" id="48709"/>
    <lineage>
        <taxon>Eukaryota</taxon>
        <taxon>Metazoa</taxon>
        <taxon>Ecdysozoa</taxon>
        <taxon>Arthropoda</taxon>
        <taxon>Hexapoda</taxon>
        <taxon>Collembola</taxon>
        <taxon>Entomobryomorpha</taxon>
        <taxon>Entomobryoidea</taxon>
        <taxon>Orchesellidae</taxon>
        <taxon>Orchesellinae</taxon>
        <taxon>Orchesella</taxon>
    </lineage>
</organism>
<evidence type="ECO:0000313" key="4">
    <source>
        <dbReference type="Proteomes" id="UP000094527"/>
    </source>
</evidence>
<feature type="region of interest" description="Disordered" evidence="1">
    <location>
        <begin position="1"/>
        <end position="26"/>
    </location>
</feature>
<dbReference type="AlphaFoldDB" id="A0A1D2NHG8"/>
<dbReference type="SUPFAM" id="SSF49354">
    <property type="entry name" value="PapD-like"/>
    <property type="match status" value="1"/>
</dbReference>
<sequence length="283" mass="32647">MHDHKKYGKSVWTNEDEDENGKPGSPVLDLNQVNMLSVSRQIVFFRDVRTGSFQGKITLENSAPRYVSYVVRPSDKSKFVIRDNCSYIPPNEQTEVMVITTTDVKNYRDIAKTFFGVFALPIYDKRQLDNRKLHLLWSAHGTDLFPTEGPEFHKITSVFPLTDDYFQDLSILGRVHEFRLAPKFVHPTQLTKDTEKVDEETYYLHWPKQNLDQFEVDPSLELIIKDWHRLSKKINAQTQTIIQSWKVVVAMAVTGVLTALSFSCYCLSDILPFSGSFSSQKDK</sequence>
<dbReference type="Gene3D" id="2.60.40.10">
    <property type="entry name" value="Immunoglobulins"/>
    <property type="match status" value="1"/>
</dbReference>
<gene>
    <name evidence="3" type="ORF">Ocin01_01971</name>
</gene>
<dbReference type="InterPro" id="IPR000535">
    <property type="entry name" value="MSP_dom"/>
</dbReference>
<dbReference type="InterPro" id="IPR008962">
    <property type="entry name" value="PapD-like_sf"/>
</dbReference>
<dbReference type="EMBL" id="LJIJ01000037">
    <property type="protein sequence ID" value="ODN04697.1"/>
    <property type="molecule type" value="Genomic_DNA"/>
</dbReference>
<feature type="domain" description="MSP" evidence="2">
    <location>
        <begin position="42"/>
        <end position="137"/>
    </location>
</feature>
<dbReference type="InterPro" id="IPR013783">
    <property type="entry name" value="Ig-like_fold"/>
</dbReference>
<evidence type="ECO:0000259" key="2">
    <source>
        <dbReference type="Pfam" id="PF00635"/>
    </source>
</evidence>
<accession>A0A1D2NHG8</accession>
<proteinExistence type="predicted"/>